<dbReference type="AlphaFoldDB" id="A0A937RC02"/>
<evidence type="ECO:0000313" key="1">
    <source>
        <dbReference type="EMBL" id="MBL7626104.1"/>
    </source>
</evidence>
<sequence>MATIQSTQSADPLVELGRYFAVAAARAAGGEETPMFSGYMDAAWHRLLKEDPAGYTALAAEYAGGPVEHLPAVGTGLVEWVGAYEEAYGPLPDVWFTDAAGVLDVDARDAYRAAGQVIASWDCKPGLPAPRPPADTRAGC</sequence>
<organism evidence="1 2">
    <name type="scientific">Frankia nepalensis</name>
    <dbReference type="NCBI Taxonomy" id="1836974"/>
    <lineage>
        <taxon>Bacteria</taxon>
        <taxon>Bacillati</taxon>
        <taxon>Actinomycetota</taxon>
        <taxon>Actinomycetes</taxon>
        <taxon>Frankiales</taxon>
        <taxon>Frankiaceae</taxon>
        <taxon>Frankia</taxon>
    </lineage>
</organism>
<keyword evidence="2" id="KW-1185">Reference proteome</keyword>
<evidence type="ECO:0000313" key="2">
    <source>
        <dbReference type="Proteomes" id="UP000604475"/>
    </source>
</evidence>
<dbReference type="EMBL" id="JAEACQ010000123">
    <property type="protein sequence ID" value="MBL7626104.1"/>
    <property type="molecule type" value="Genomic_DNA"/>
</dbReference>
<accession>A0A937RC02</accession>
<dbReference type="RefSeq" id="WP_203002935.1">
    <property type="nucleotide sequence ID" value="NZ_JADWYU010000102.1"/>
</dbReference>
<reference evidence="1" key="1">
    <citation type="submission" date="2020-12" db="EMBL/GenBank/DDBJ databases">
        <title>Genomic characterization of non-nitrogen-fixing Frankia strains.</title>
        <authorList>
            <person name="Carlos-Shanley C."/>
            <person name="Guerra T."/>
            <person name="Hahn D."/>
        </authorList>
    </citation>
    <scope>NUCLEOTIDE SEQUENCE</scope>
    <source>
        <strain evidence="1">CN6</strain>
    </source>
</reference>
<dbReference type="Proteomes" id="UP000604475">
    <property type="component" value="Unassembled WGS sequence"/>
</dbReference>
<name>A0A937RC02_9ACTN</name>
<proteinExistence type="predicted"/>
<protein>
    <submittedName>
        <fullName evidence="1">Uncharacterized protein</fullName>
    </submittedName>
</protein>
<comment type="caution">
    <text evidence="1">The sequence shown here is derived from an EMBL/GenBank/DDBJ whole genome shotgun (WGS) entry which is preliminary data.</text>
</comment>
<gene>
    <name evidence="1" type="ORF">I7412_02715</name>
</gene>